<proteinExistence type="predicted"/>
<dbReference type="PANTHER" id="PTHR38589">
    <property type="entry name" value="BLR0621 PROTEIN"/>
    <property type="match status" value="1"/>
</dbReference>
<organism evidence="4 5">
    <name type="scientific">Streptomyces chromofuscus</name>
    <dbReference type="NCBI Taxonomy" id="42881"/>
    <lineage>
        <taxon>Bacteria</taxon>
        <taxon>Bacillati</taxon>
        <taxon>Actinomycetota</taxon>
        <taxon>Actinomycetes</taxon>
        <taxon>Kitasatosporales</taxon>
        <taxon>Streptomycetaceae</taxon>
        <taxon>Streptomyces</taxon>
    </lineage>
</organism>
<dbReference type="InterPro" id="IPR005490">
    <property type="entry name" value="LD_TPept_cat_dom"/>
</dbReference>
<dbReference type="PANTHER" id="PTHR38589:SF1">
    <property type="entry name" value="BLR0621 PROTEIN"/>
    <property type="match status" value="1"/>
</dbReference>
<feature type="domain" description="L,D-TPase catalytic" evidence="3">
    <location>
        <begin position="135"/>
        <end position="253"/>
    </location>
</feature>
<protein>
    <submittedName>
        <fullName evidence="4">L,D-transpeptidase family protein</fullName>
    </submittedName>
</protein>
<feature type="region of interest" description="Disordered" evidence="1">
    <location>
        <begin position="17"/>
        <end position="76"/>
    </location>
</feature>
<evidence type="ECO:0000313" key="4">
    <source>
        <dbReference type="EMBL" id="QOV47422.1"/>
    </source>
</evidence>
<gene>
    <name evidence="4" type="ORF">IPT68_01890</name>
</gene>
<evidence type="ECO:0000256" key="1">
    <source>
        <dbReference type="SAM" id="MobiDB-lite"/>
    </source>
</evidence>
<dbReference type="Proteomes" id="UP000594008">
    <property type="component" value="Chromosome"/>
</dbReference>
<dbReference type="KEGG" id="schf:IPT68_01890"/>
<accession>A0A7M2TG16</accession>
<name>A0A7M2TG16_STRCW</name>
<feature type="signal peptide" evidence="2">
    <location>
        <begin position="1"/>
        <end position="22"/>
    </location>
</feature>
<sequence>MTVPAVALALAASLSACGSGDASTTGGRPDNAVAAQAQRSTPPDGRGTAQAKSVPGGGRAESNTAAVPTPLPGVGPRTLARIPGKTRQVVLVTGRGKNSSVSEAVLYRRTEAGWEPGKTWPAHNAVEGWTDDHRLGDHRSPIGVFTLTDAGGLLPDPGTRLPYDQSTGFTINGTGSLGEPLAGSFDYVIAIDYNRKPGVSPLDWTRPLGAEKGGGIWLHVDHEGPTQGCVSLRKRHMRELLLALDPGQHPVIVMGDAESLRR</sequence>
<evidence type="ECO:0000259" key="3">
    <source>
        <dbReference type="Pfam" id="PF03734"/>
    </source>
</evidence>
<reference evidence="4 5" key="1">
    <citation type="submission" date="2020-10" db="EMBL/GenBank/DDBJ databases">
        <title>Streptomyces chromofuscus complate genome analysis.</title>
        <authorList>
            <person name="Anwar N."/>
        </authorList>
    </citation>
    <scope>NUCLEOTIDE SEQUENCE [LARGE SCALE GENOMIC DNA]</scope>
    <source>
        <strain evidence="4 5">DSM 40273</strain>
    </source>
</reference>
<evidence type="ECO:0000313" key="5">
    <source>
        <dbReference type="Proteomes" id="UP000594008"/>
    </source>
</evidence>
<dbReference type="Pfam" id="PF03734">
    <property type="entry name" value="YkuD"/>
    <property type="match status" value="1"/>
</dbReference>
<dbReference type="AlphaFoldDB" id="A0A7M2TG16"/>
<feature type="chain" id="PRO_5030705393" evidence="2">
    <location>
        <begin position="23"/>
        <end position="262"/>
    </location>
</feature>
<evidence type="ECO:0000256" key="2">
    <source>
        <dbReference type="SAM" id="SignalP"/>
    </source>
</evidence>
<keyword evidence="5" id="KW-1185">Reference proteome</keyword>
<keyword evidence="2" id="KW-0732">Signal</keyword>
<dbReference type="EMBL" id="CP063374">
    <property type="protein sequence ID" value="QOV47422.1"/>
    <property type="molecule type" value="Genomic_DNA"/>
</dbReference>
<dbReference type="GO" id="GO:0016740">
    <property type="term" value="F:transferase activity"/>
    <property type="evidence" value="ECO:0007669"/>
    <property type="project" value="InterPro"/>
</dbReference>